<comment type="caution">
    <text evidence="2">The sequence shown here is derived from an EMBL/GenBank/DDBJ whole genome shotgun (WGS) entry which is preliminary data.</text>
</comment>
<protein>
    <recommendedName>
        <fullName evidence="4">Dialkylresorcinol condensing enzyme DarA</fullName>
    </recommendedName>
</protein>
<dbReference type="InterPro" id="IPR029039">
    <property type="entry name" value="Flavoprotein-like_sf"/>
</dbReference>
<dbReference type="AlphaFoldDB" id="A0A5S5DMI7"/>
<dbReference type="EMBL" id="VNHX01000008">
    <property type="protein sequence ID" value="TYP95929.1"/>
    <property type="molecule type" value="Genomic_DNA"/>
</dbReference>
<keyword evidence="3" id="KW-1185">Reference proteome</keyword>
<evidence type="ECO:0008006" key="4">
    <source>
        <dbReference type="Google" id="ProtNLM"/>
    </source>
</evidence>
<keyword evidence="1" id="KW-0472">Membrane</keyword>
<feature type="transmembrane region" description="Helical" evidence="1">
    <location>
        <begin position="262"/>
        <end position="289"/>
    </location>
</feature>
<evidence type="ECO:0000256" key="1">
    <source>
        <dbReference type="SAM" id="Phobius"/>
    </source>
</evidence>
<evidence type="ECO:0000313" key="2">
    <source>
        <dbReference type="EMBL" id="TYP95929.1"/>
    </source>
</evidence>
<dbReference type="Gene3D" id="3.40.50.360">
    <property type="match status" value="1"/>
</dbReference>
<keyword evidence="1" id="KW-1133">Transmembrane helix</keyword>
<proteinExistence type="predicted"/>
<gene>
    <name evidence="2" type="ORF">BC792_10820</name>
</gene>
<reference evidence="2 3" key="1">
    <citation type="submission" date="2019-07" db="EMBL/GenBank/DDBJ databases">
        <title>Genomic Encyclopedia of Archaeal and Bacterial Type Strains, Phase II (KMG-II): from individual species to whole genera.</title>
        <authorList>
            <person name="Goeker M."/>
        </authorList>
    </citation>
    <scope>NUCLEOTIDE SEQUENCE [LARGE SCALE GENOMIC DNA]</scope>
    <source>
        <strain evidence="2 3">DSM 18850</strain>
    </source>
</reference>
<dbReference type="Proteomes" id="UP000325105">
    <property type="component" value="Unassembled WGS sequence"/>
</dbReference>
<name>A0A5S5DMI7_9SPHI</name>
<keyword evidence="1" id="KW-0812">Transmembrane</keyword>
<sequence>MKKVLFIYFSQSGQLAEIAHSIAAPLLDNADVMVDFYEVKMVQSFPFPWTSEAFFDVFPESFQQLPGEIHPPDKAILETDYDFVFLHYQVWYLTPSIPINSFLKSKYAQTILKGKPVVTVSGSRNMWALAQEKVKILLRDVDAILVGNIALVDKHHNLISVITIVDWMFSGIKRRAYGVFPKPGVSETDIAEAGKYGKIVLPYLKKGNFEGMQRELVVAGAVNYRFFLVSMDKKGNRMFRIWSSIILRKPAKRKRLLQAFKYYVIFAIYGISPIVYLIELLLYPVLYVLKYRKEKLYYEGI</sequence>
<dbReference type="RefSeq" id="WP_148908389.1">
    <property type="nucleotide sequence ID" value="NZ_VNHX01000008.1"/>
</dbReference>
<organism evidence="2 3">
    <name type="scientific">Sphingobacterium allocomposti</name>
    <dbReference type="NCBI Taxonomy" id="415956"/>
    <lineage>
        <taxon>Bacteria</taxon>
        <taxon>Pseudomonadati</taxon>
        <taxon>Bacteroidota</taxon>
        <taxon>Sphingobacteriia</taxon>
        <taxon>Sphingobacteriales</taxon>
        <taxon>Sphingobacteriaceae</taxon>
        <taxon>Sphingobacterium</taxon>
    </lineage>
</organism>
<accession>A0A5S5DMI7</accession>
<dbReference type="OrthoDB" id="4547866at2"/>
<dbReference type="SUPFAM" id="SSF52218">
    <property type="entry name" value="Flavoproteins"/>
    <property type="match status" value="1"/>
</dbReference>
<evidence type="ECO:0000313" key="3">
    <source>
        <dbReference type="Proteomes" id="UP000325105"/>
    </source>
</evidence>